<protein>
    <recommendedName>
        <fullName evidence="7">Protein CyaE</fullName>
    </recommendedName>
</protein>
<dbReference type="InterPro" id="IPR003423">
    <property type="entry name" value="OMP_efflux"/>
</dbReference>
<sequence>MNTAAGTRKRQTGLRHAQALMLAGLLTGAPACFGLDLEQWDIFNTEGATAGATSSMLDPSTAACSSEQKTALSLMDVVVSSLCNNPRTKAAWATVRLQAAQVGVAKSAYLPTLTASAIAVKDTSSSRGSGSTPFNVDSNSEYQNDTLTLNWMLYDFGLRSAALEAAKKTLASALASQNTALQTVFSNTVNDYYNALVAQKNALSTREIEADAKRVLDAAKFRVGVGVVPISDQLQAQTSYSQAVYNRNKAEGARQSALGILAIDMGRRPNAVYELAEHDAGGLRNTDFVQSVDKLLEIAQQGHPSLLAARADLEATQSNVKAVSAEGRPSLSLIVRENYNTQPTSSGFGQIYVGSVNRDRYIGLQLNIPVFEGFSRTYKVRAAQAQVESKQASLADTEQQVAANVWTHYQELKVNTDNLQTTQEILDSAQSAFEAAVGRYKVGVADIVELINTQTALANAHQQRTLALAGWQNARIQLAAALGTLGLWAVR</sequence>
<dbReference type="PIRSF" id="PIRSF001892">
    <property type="entry name" value="CyaE"/>
    <property type="match status" value="1"/>
</dbReference>
<dbReference type="InterPro" id="IPR051906">
    <property type="entry name" value="TolC-like"/>
</dbReference>
<dbReference type="GO" id="GO:0009279">
    <property type="term" value="C:cell outer membrane"/>
    <property type="evidence" value="ECO:0007669"/>
    <property type="project" value="UniProtKB-SubCell"/>
</dbReference>
<name>A0A916XCV8_9BURK</name>
<keyword evidence="4" id="KW-0812">Transmembrane</keyword>
<dbReference type="EMBL" id="BMED01000001">
    <property type="protein sequence ID" value="GGC62489.1"/>
    <property type="molecule type" value="Genomic_DNA"/>
</dbReference>
<dbReference type="GO" id="GO:1990281">
    <property type="term" value="C:efflux pump complex"/>
    <property type="evidence" value="ECO:0007669"/>
    <property type="project" value="TreeGrafter"/>
</dbReference>
<reference evidence="8" key="2">
    <citation type="submission" date="2020-09" db="EMBL/GenBank/DDBJ databases">
        <authorList>
            <person name="Sun Q."/>
            <person name="Zhou Y."/>
        </authorList>
    </citation>
    <scope>NUCLEOTIDE SEQUENCE</scope>
    <source>
        <strain evidence="8">CGMCC 1.10998</strain>
    </source>
</reference>
<dbReference type="AlphaFoldDB" id="A0A916XCV8"/>
<dbReference type="InterPro" id="IPR028351">
    <property type="entry name" value="CyaE"/>
</dbReference>
<evidence type="ECO:0000256" key="2">
    <source>
        <dbReference type="ARBA" id="ARBA00022448"/>
    </source>
</evidence>
<dbReference type="Gene3D" id="1.20.1600.10">
    <property type="entry name" value="Outer membrane efflux proteins (OEP)"/>
    <property type="match status" value="1"/>
</dbReference>
<evidence type="ECO:0000256" key="6">
    <source>
        <dbReference type="ARBA" id="ARBA00023237"/>
    </source>
</evidence>
<dbReference type="GO" id="GO:0015562">
    <property type="term" value="F:efflux transmembrane transporter activity"/>
    <property type="evidence" value="ECO:0007669"/>
    <property type="project" value="InterPro"/>
</dbReference>
<evidence type="ECO:0000256" key="7">
    <source>
        <dbReference type="PIRNR" id="PIRNR001892"/>
    </source>
</evidence>
<dbReference type="GO" id="GO:0015288">
    <property type="term" value="F:porin activity"/>
    <property type="evidence" value="ECO:0007669"/>
    <property type="project" value="TreeGrafter"/>
</dbReference>
<dbReference type="Pfam" id="PF02321">
    <property type="entry name" value="OEP"/>
    <property type="match status" value="2"/>
</dbReference>
<keyword evidence="3" id="KW-1134">Transmembrane beta strand</keyword>
<comment type="similarity">
    <text evidence="1 7">Belongs to the outer membrane factor (OMF) (TC 1.B.17) family.</text>
</comment>
<comment type="caution">
    <text evidence="8">The sequence shown here is derived from an EMBL/GenBank/DDBJ whole genome shotgun (WGS) entry which is preliminary data.</text>
</comment>
<keyword evidence="6 7" id="KW-0998">Cell outer membrane</keyword>
<dbReference type="SUPFAM" id="SSF56954">
    <property type="entry name" value="Outer membrane efflux proteins (OEP)"/>
    <property type="match status" value="1"/>
</dbReference>
<keyword evidence="5 7" id="KW-0472">Membrane</keyword>
<evidence type="ECO:0000313" key="8">
    <source>
        <dbReference type="EMBL" id="GGC62489.1"/>
    </source>
</evidence>
<evidence type="ECO:0000256" key="4">
    <source>
        <dbReference type="ARBA" id="ARBA00022692"/>
    </source>
</evidence>
<dbReference type="Proteomes" id="UP000637423">
    <property type="component" value="Unassembled WGS sequence"/>
</dbReference>
<comment type="subcellular location">
    <subcellularLocation>
        <location evidence="7">Cell outer membrane</location>
        <topology evidence="7">Peripheral membrane protein</topology>
    </subcellularLocation>
</comment>
<keyword evidence="7" id="KW-0204">Cytolysis</keyword>
<keyword evidence="2 7" id="KW-0813">Transport</keyword>
<reference evidence="8" key="1">
    <citation type="journal article" date="2014" name="Int. J. Syst. Evol. Microbiol.">
        <title>Complete genome sequence of Corynebacterium casei LMG S-19264T (=DSM 44701T), isolated from a smear-ripened cheese.</title>
        <authorList>
            <consortium name="US DOE Joint Genome Institute (JGI-PGF)"/>
            <person name="Walter F."/>
            <person name="Albersmeier A."/>
            <person name="Kalinowski J."/>
            <person name="Ruckert C."/>
        </authorList>
    </citation>
    <scope>NUCLEOTIDE SEQUENCE</scope>
    <source>
        <strain evidence="8">CGMCC 1.10998</strain>
    </source>
</reference>
<comment type="function">
    <text evidence="7">CyaE is necessary for transport of calmodulin-sensitive adenylate cyclase-hemolysin (cyclolysin).</text>
</comment>
<evidence type="ECO:0000256" key="1">
    <source>
        <dbReference type="ARBA" id="ARBA00007613"/>
    </source>
</evidence>
<evidence type="ECO:0000256" key="5">
    <source>
        <dbReference type="ARBA" id="ARBA00023136"/>
    </source>
</evidence>
<evidence type="ECO:0000313" key="9">
    <source>
        <dbReference type="Proteomes" id="UP000637423"/>
    </source>
</evidence>
<dbReference type="PANTHER" id="PTHR30026">
    <property type="entry name" value="OUTER MEMBRANE PROTEIN TOLC"/>
    <property type="match status" value="1"/>
</dbReference>
<accession>A0A916XCV8</accession>
<keyword evidence="7" id="KW-0354">Hemolysis</keyword>
<gene>
    <name evidence="8" type="ORF">GCM10011396_06770</name>
</gene>
<dbReference type="PANTHER" id="PTHR30026:SF20">
    <property type="entry name" value="OUTER MEMBRANE PROTEIN TOLC"/>
    <property type="match status" value="1"/>
</dbReference>
<proteinExistence type="inferred from homology"/>
<dbReference type="GO" id="GO:0031640">
    <property type="term" value="P:killing of cells of another organism"/>
    <property type="evidence" value="ECO:0007669"/>
    <property type="project" value="UniProtKB-KW"/>
</dbReference>
<keyword evidence="9" id="KW-1185">Reference proteome</keyword>
<organism evidence="8 9">
    <name type="scientific">Undibacterium terreum</name>
    <dbReference type="NCBI Taxonomy" id="1224302"/>
    <lineage>
        <taxon>Bacteria</taxon>
        <taxon>Pseudomonadati</taxon>
        <taxon>Pseudomonadota</taxon>
        <taxon>Betaproteobacteria</taxon>
        <taxon>Burkholderiales</taxon>
        <taxon>Oxalobacteraceae</taxon>
        <taxon>Undibacterium</taxon>
    </lineage>
</organism>
<evidence type="ECO:0000256" key="3">
    <source>
        <dbReference type="ARBA" id="ARBA00022452"/>
    </source>
</evidence>